<feature type="compositionally biased region" description="Basic residues" evidence="1">
    <location>
        <begin position="36"/>
        <end position="48"/>
    </location>
</feature>
<sequence length="109" mass="12398">MITQGQKRKRKPIKICSPCSLTSSSRPRPTPPASGHRTRVGHPHHMHRPQTFIRHCRTDKCTGPLPPRPLTPAARPSPIPSYHLPYPYPADDQRRWSWRLPPSPTATMS</sequence>
<name>F2CT77_HORVV</name>
<dbReference type="AlphaFoldDB" id="F2CT77"/>
<proteinExistence type="evidence at transcript level"/>
<dbReference type="EMBL" id="AK354829">
    <property type="protein sequence ID" value="BAJ86048.1"/>
    <property type="molecule type" value="mRNA"/>
</dbReference>
<feature type="compositionally biased region" description="Basic residues" evidence="1">
    <location>
        <begin position="1"/>
        <end position="13"/>
    </location>
</feature>
<feature type="region of interest" description="Disordered" evidence="1">
    <location>
        <begin position="1"/>
        <end position="86"/>
    </location>
</feature>
<organism evidence="2">
    <name type="scientific">Hordeum vulgare subsp. vulgare</name>
    <name type="common">Domesticated barley</name>
    <dbReference type="NCBI Taxonomy" id="112509"/>
    <lineage>
        <taxon>Eukaryota</taxon>
        <taxon>Viridiplantae</taxon>
        <taxon>Streptophyta</taxon>
        <taxon>Embryophyta</taxon>
        <taxon>Tracheophyta</taxon>
        <taxon>Spermatophyta</taxon>
        <taxon>Magnoliopsida</taxon>
        <taxon>Liliopsida</taxon>
        <taxon>Poales</taxon>
        <taxon>Poaceae</taxon>
        <taxon>BOP clade</taxon>
        <taxon>Pooideae</taxon>
        <taxon>Triticodae</taxon>
        <taxon>Triticeae</taxon>
        <taxon>Hordeinae</taxon>
        <taxon>Hordeum</taxon>
    </lineage>
</organism>
<reference evidence="2" key="1">
    <citation type="journal article" date="2011" name="Plant Physiol.">
        <title>Comprehensive sequence analysis of 24,783 barley full-length cDNAs derived from 12 clone libraries.</title>
        <authorList>
            <person name="Matsumoto T."/>
            <person name="Tanaka T."/>
            <person name="Sakai H."/>
            <person name="Amano N."/>
            <person name="Kanamori H."/>
            <person name="Kurita K."/>
            <person name="Kikuta A."/>
            <person name="Kamiya K."/>
            <person name="Yamamoto M."/>
            <person name="Ikawa H."/>
            <person name="Fujii N."/>
            <person name="Hori K."/>
            <person name="Itoh T."/>
            <person name="Sato K."/>
        </authorList>
    </citation>
    <scope>NUCLEOTIDE SEQUENCE</scope>
    <source>
        <tissue evidence="2">Shoot</tissue>
    </source>
</reference>
<accession>F2CT77</accession>
<feature type="compositionally biased region" description="Pro residues" evidence="1">
    <location>
        <begin position="64"/>
        <end position="79"/>
    </location>
</feature>
<protein>
    <submittedName>
        <fullName evidence="2">Predicted protein</fullName>
    </submittedName>
</protein>
<evidence type="ECO:0000256" key="1">
    <source>
        <dbReference type="SAM" id="MobiDB-lite"/>
    </source>
</evidence>
<evidence type="ECO:0000313" key="2">
    <source>
        <dbReference type="EMBL" id="BAJ86048.1"/>
    </source>
</evidence>
<feature type="compositionally biased region" description="Low complexity" evidence="1">
    <location>
        <begin position="16"/>
        <end position="27"/>
    </location>
</feature>